<evidence type="ECO:0000313" key="9">
    <source>
        <dbReference type="EMBL" id="QLY39862.1"/>
    </source>
</evidence>
<dbReference type="AlphaFoldDB" id="A0A7L6N330"/>
<dbReference type="GO" id="GO:0046872">
    <property type="term" value="F:metal ion binding"/>
    <property type="evidence" value="ECO:0007669"/>
    <property type="project" value="UniProtKB-KW"/>
</dbReference>
<dbReference type="RefSeq" id="WP_312032351.1">
    <property type="nucleotide sequence ID" value="NZ_CP051151.1"/>
</dbReference>
<dbReference type="EMBL" id="CP051151">
    <property type="protein sequence ID" value="QLY39862.1"/>
    <property type="molecule type" value="Genomic_DNA"/>
</dbReference>
<evidence type="ECO:0000313" key="10">
    <source>
        <dbReference type="Proteomes" id="UP000512167"/>
    </source>
</evidence>
<sequence>MPTYNELKNKLLDYAYDHKIPITGEFEITSHCNFNCEMCYAKNTDPVLKKDDWFQIFDMAQKNGMLYALLTGGEIFTHPDFIDIYEYLYDLGVKITLYTNGSLLKESILHTLKKRPPEMVAITLYGYDETSYKEFTKSQSFNAVDQTIDALKTNHIPLVLRTIPLPYIYQRLDHIIDYAKSKGCHLGYFLYVSKVKGQDRLKPKDLLDFELRLKTAFPIKSQPKHKRLCGAFKNGYFINHKGYMQACPMMPIPSRKVEDDLMATFKTLQKEWETMLEASPCTNCEHRDGCMTCLARRYLEGNVFKCAAYLKDIALERNHG</sequence>
<dbReference type="GO" id="GO:0016491">
    <property type="term" value="F:oxidoreductase activity"/>
    <property type="evidence" value="ECO:0007669"/>
    <property type="project" value="UniProtKB-KW"/>
</dbReference>
<dbReference type="Gene3D" id="3.20.20.70">
    <property type="entry name" value="Aldolase class I"/>
    <property type="match status" value="1"/>
</dbReference>
<keyword evidence="5" id="KW-0560">Oxidoreductase</keyword>
<dbReference type="PANTHER" id="PTHR11228:SF7">
    <property type="entry name" value="PQQA PEPTIDE CYCLASE"/>
    <property type="match status" value="1"/>
</dbReference>
<dbReference type="PANTHER" id="PTHR11228">
    <property type="entry name" value="RADICAL SAM DOMAIN PROTEIN"/>
    <property type="match status" value="1"/>
</dbReference>
<evidence type="ECO:0000256" key="4">
    <source>
        <dbReference type="ARBA" id="ARBA00022723"/>
    </source>
</evidence>
<dbReference type="Pfam" id="PF04055">
    <property type="entry name" value="Radical_SAM"/>
    <property type="match status" value="1"/>
</dbReference>
<evidence type="ECO:0000256" key="5">
    <source>
        <dbReference type="ARBA" id="ARBA00023002"/>
    </source>
</evidence>
<dbReference type="CDD" id="cd01335">
    <property type="entry name" value="Radical_SAM"/>
    <property type="match status" value="1"/>
</dbReference>
<evidence type="ECO:0000256" key="1">
    <source>
        <dbReference type="ARBA" id="ARBA00001966"/>
    </source>
</evidence>
<evidence type="ECO:0000256" key="6">
    <source>
        <dbReference type="ARBA" id="ARBA00023004"/>
    </source>
</evidence>
<dbReference type="Proteomes" id="UP000512167">
    <property type="component" value="Chromosome"/>
</dbReference>
<keyword evidence="2" id="KW-0004">4Fe-4S</keyword>
<dbReference type="PROSITE" id="PS51918">
    <property type="entry name" value="RADICAL_SAM"/>
    <property type="match status" value="1"/>
</dbReference>
<dbReference type="SFLD" id="SFLDG01067">
    <property type="entry name" value="SPASM/twitch_domain_containing"/>
    <property type="match status" value="1"/>
</dbReference>
<dbReference type="SUPFAM" id="SSF102114">
    <property type="entry name" value="Radical SAM enzymes"/>
    <property type="match status" value="1"/>
</dbReference>
<protein>
    <submittedName>
        <fullName evidence="9">Radical SAM protein</fullName>
    </submittedName>
</protein>
<dbReference type="InterPro" id="IPR013785">
    <property type="entry name" value="Aldolase_TIM"/>
</dbReference>
<dbReference type="InterPro" id="IPR050377">
    <property type="entry name" value="Radical_SAM_PqqE_MftC-like"/>
</dbReference>
<keyword evidence="4" id="KW-0479">Metal-binding</keyword>
<keyword evidence="6" id="KW-0408">Iron</keyword>
<dbReference type="KEGG" id="tbk:HF295_02895"/>
<organism evidence="9 10">
    <name type="scientific">Hujiaoplasma nucleasis</name>
    <dbReference type="NCBI Taxonomy" id="2725268"/>
    <lineage>
        <taxon>Bacteria</taxon>
        <taxon>Bacillati</taxon>
        <taxon>Mycoplasmatota</taxon>
        <taxon>Mollicutes</taxon>
        <taxon>Candidatus Izemoplasmatales</taxon>
        <taxon>Hujiaoplasmataceae</taxon>
        <taxon>Hujiaoplasma</taxon>
    </lineage>
</organism>
<reference evidence="9 10" key="1">
    <citation type="submission" date="2020-04" db="EMBL/GenBank/DDBJ databases">
        <authorList>
            <person name="Zheng R.K."/>
            <person name="Sun C.M."/>
        </authorList>
    </citation>
    <scope>NUCLEOTIDE SEQUENCE [LARGE SCALE GENOMIC DNA]</scope>
    <source>
        <strain evidence="10">zrk29</strain>
    </source>
</reference>
<gene>
    <name evidence="9" type="ORF">HF295_02895</name>
</gene>
<evidence type="ECO:0000256" key="3">
    <source>
        <dbReference type="ARBA" id="ARBA00022691"/>
    </source>
</evidence>
<name>A0A7L6N330_9MOLU</name>
<keyword evidence="3" id="KW-0949">S-adenosyl-L-methionine</keyword>
<evidence type="ECO:0000256" key="7">
    <source>
        <dbReference type="ARBA" id="ARBA00023014"/>
    </source>
</evidence>
<keyword evidence="7" id="KW-0411">Iron-sulfur</keyword>
<evidence type="ECO:0000256" key="2">
    <source>
        <dbReference type="ARBA" id="ARBA00022485"/>
    </source>
</evidence>
<comment type="cofactor">
    <cofactor evidence="1">
        <name>[4Fe-4S] cluster</name>
        <dbReference type="ChEBI" id="CHEBI:49883"/>
    </cofactor>
</comment>
<proteinExistence type="predicted"/>
<dbReference type="GO" id="GO:0051539">
    <property type="term" value="F:4 iron, 4 sulfur cluster binding"/>
    <property type="evidence" value="ECO:0007669"/>
    <property type="project" value="UniProtKB-KW"/>
</dbReference>
<feature type="domain" description="Radical SAM core" evidence="8">
    <location>
        <begin position="18"/>
        <end position="233"/>
    </location>
</feature>
<accession>A0A7L6N330</accession>
<evidence type="ECO:0000259" key="8">
    <source>
        <dbReference type="PROSITE" id="PS51918"/>
    </source>
</evidence>
<dbReference type="InterPro" id="IPR058240">
    <property type="entry name" value="rSAM_sf"/>
</dbReference>
<dbReference type="SFLD" id="SFLDS00029">
    <property type="entry name" value="Radical_SAM"/>
    <property type="match status" value="1"/>
</dbReference>
<dbReference type="PROSITE" id="PS01305">
    <property type="entry name" value="MOAA_NIFB_PQQE"/>
    <property type="match status" value="1"/>
</dbReference>
<keyword evidence="10" id="KW-1185">Reference proteome</keyword>
<dbReference type="InterPro" id="IPR007197">
    <property type="entry name" value="rSAM"/>
</dbReference>
<dbReference type="InterPro" id="IPR000385">
    <property type="entry name" value="MoaA_NifB_PqqE_Fe-S-bd_CS"/>
</dbReference>